<evidence type="ECO:0000313" key="2">
    <source>
        <dbReference type="EMBL" id="SCW35009.1"/>
    </source>
</evidence>
<keyword evidence="3" id="KW-1185">Reference proteome</keyword>
<accession>A0A1G4PSL0</accession>
<keyword evidence="1" id="KW-0732">Signal</keyword>
<feature type="chain" id="PRO_5011534044" evidence="1">
    <location>
        <begin position="21"/>
        <end position="46"/>
    </location>
</feature>
<dbReference type="Proteomes" id="UP000199150">
    <property type="component" value="Unassembled WGS sequence"/>
</dbReference>
<evidence type="ECO:0000313" key="3">
    <source>
        <dbReference type="Proteomes" id="UP000199150"/>
    </source>
</evidence>
<evidence type="ECO:0000256" key="1">
    <source>
        <dbReference type="SAM" id="SignalP"/>
    </source>
</evidence>
<proteinExistence type="predicted"/>
<dbReference type="AlphaFoldDB" id="A0A1G4PSL0"/>
<name>A0A1G4PSL0_9CAUL</name>
<dbReference type="EMBL" id="FMTS01000001">
    <property type="protein sequence ID" value="SCW35009.1"/>
    <property type="molecule type" value="Genomic_DNA"/>
</dbReference>
<dbReference type="STRING" id="260084.SAMN02927928_0612"/>
<dbReference type="RefSeq" id="WP_170828162.1">
    <property type="nucleotide sequence ID" value="NZ_CBCRYE010000001.1"/>
</dbReference>
<feature type="signal peptide" evidence="1">
    <location>
        <begin position="1"/>
        <end position="20"/>
    </location>
</feature>
<protein>
    <submittedName>
        <fullName evidence="2">Uncharacterized protein</fullName>
    </submittedName>
</protein>
<reference evidence="3" key="1">
    <citation type="submission" date="2016-10" db="EMBL/GenBank/DDBJ databases">
        <authorList>
            <person name="Varghese N."/>
            <person name="Submissions S."/>
        </authorList>
    </citation>
    <scope>NUCLEOTIDE SEQUENCE [LARGE SCALE GENOMIC DNA]</scope>
    <source>
        <strain evidence="3">CGMCC 1.3431</strain>
    </source>
</reference>
<gene>
    <name evidence="2" type="ORF">SAMN02927928_0612</name>
</gene>
<sequence>MKKLTIAVVAMVAAAGASFAVSQAVAHQMPTCNCSPQFGCVCGGMR</sequence>
<organism evidence="2 3">
    <name type="scientific">Asticcacaulis taihuensis</name>
    <dbReference type="NCBI Taxonomy" id="260084"/>
    <lineage>
        <taxon>Bacteria</taxon>
        <taxon>Pseudomonadati</taxon>
        <taxon>Pseudomonadota</taxon>
        <taxon>Alphaproteobacteria</taxon>
        <taxon>Caulobacterales</taxon>
        <taxon>Caulobacteraceae</taxon>
        <taxon>Asticcacaulis</taxon>
    </lineage>
</organism>